<comment type="caution">
    <text evidence="1">The sequence shown here is derived from an EMBL/GenBank/DDBJ whole genome shotgun (WGS) entry which is preliminary data.</text>
</comment>
<gene>
    <name evidence="1" type="ORF">H9926_04485</name>
</gene>
<dbReference type="SUPFAM" id="SSF109604">
    <property type="entry name" value="HD-domain/PDEase-like"/>
    <property type="match status" value="1"/>
</dbReference>
<evidence type="ECO:0000313" key="2">
    <source>
        <dbReference type="Proteomes" id="UP000823922"/>
    </source>
</evidence>
<accession>A0A9D2QGM6</accession>
<dbReference type="EMBL" id="DWVS01000109">
    <property type="protein sequence ID" value="HJC87256.1"/>
    <property type="molecule type" value="Genomic_DNA"/>
</dbReference>
<protein>
    <recommendedName>
        <fullName evidence="3">HD domain-containing protein</fullName>
    </recommendedName>
</protein>
<proteinExistence type="predicted"/>
<sequence>MSMQGCTQGRMRNRMNADMEKRFTPLMRLYHNEIPGLLQELYETPPLCRLADVGMHCGCDYSSFPMFRFQPMAEQAERYTRDLHSMGTALIVQHFTGDLKQSAAGLLHDIATPVFAHVVDFLKGDHVCQEATEEATEEMIGASSGIMEALRKYGIRVEEVSDYHRYPIADNPSPGLSADRLEYTLGNFYCRGRKSLEEIRLLYESLSCIQNEKGEPELAFASERAAEEFALGALENSRMYTADEDRYCMQYLADLLKKSLEWGVLQPEDLYGTEKRVIGLLQRDERSQRLWEEYRKLSRVCTTDQRPEGCYSVRVPSKLRWIDPLFRKNGGAVRISETSSRVKAEIEKLRSTDFDVWIYVPEGAEAAARFLQNM</sequence>
<dbReference type="Proteomes" id="UP000823922">
    <property type="component" value="Unassembled WGS sequence"/>
</dbReference>
<evidence type="ECO:0000313" key="1">
    <source>
        <dbReference type="EMBL" id="HJC87256.1"/>
    </source>
</evidence>
<name>A0A9D2QGM6_9FIRM</name>
<reference evidence="1" key="1">
    <citation type="journal article" date="2021" name="PeerJ">
        <title>Extensive microbial diversity within the chicken gut microbiome revealed by metagenomics and culture.</title>
        <authorList>
            <person name="Gilroy R."/>
            <person name="Ravi A."/>
            <person name="Getino M."/>
            <person name="Pursley I."/>
            <person name="Horton D.L."/>
            <person name="Alikhan N.F."/>
            <person name="Baker D."/>
            <person name="Gharbi K."/>
            <person name="Hall N."/>
            <person name="Watson M."/>
            <person name="Adriaenssens E.M."/>
            <person name="Foster-Nyarko E."/>
            <person name="Jarju S."/>
            <person name="Secka A."/>
            <person name="Antonio M."/>
            <person name="Oren A."/>
            <person name="Chaudhuri R.R."/>
            <person name="La Ragione R."/>
            <person name="Hildebrand F."/>
            <person name="Pallen M.J."/>
        </authorList>
    </citation>
    <scope>NUCLEOTIDE SEQUENCE</scope>
    <source>
        <strain evidence="1">ChiBcec1-1630</strain>
    </source>
</reference>
<reference evidence="1" key="2">
    <citation type="submission" date="2021-04" db="EMBL/GenBank/DDBJ databases">
        <authorList>
            <person name="Gilroy R."/>
        </authorList>
    </citation>
    <scope>NUCLEOTIDE SEQUENCE</scope>
    <source>
        <strain evidence="1">ChiBcec1-1630</strain>
    </source>
</reference>
<organism evidence="1 2">
    <name type="scientific">Candidatus Eisenbergiella intestinigallinarum</name>
    <dbReference type="NCBI Taxonomy" id="2838549"/>
    <lineage>
        <taxon>Bacteria</taxon>
        <taxon>Bacillati</taxon>
        <taxon>Bacillota</taxon>
        <taxon>Clostridia</taxon>
        <taxon>Lachnospirales</taxon>
        <taxon>Lachnospiraceae</taxon>
        <taxon>Eisenbergiella</taxon>
    </lineage>
</organism>
<dbReference type="Gene3D" id="1.10.3210.10">
    <property type="entry name" value="Hypothetical protein af1432"/>
    <property type="match status" value="1"/>
</dbReference>
<evidence type="ECO:0008006" key="3">
    <source>
        <dbReference type="Google" id="ProtNLM"/>
    </source>
</evidence>
<dbReference type="AlphaFoldDB" id="A0A9D2QGM6"/>